<feature type="domain" description="Cyclic nucleotide-binding" evidence="2">
    <location>
        <begin position="177"/>
        <end position="299"/>
    </location>
</feature>
<dbReference type="EMBL" id="KT007026">
    <property type="protein sequence ID" value="AKQ03993.1"/>
    <property type="molecule type" value="Genomic_DNA"/>
</dbReference>
<dbReference type="InterPro" id="IPR000595">
    <property type="entry name" value="cNMP-bd_dom"/>
</dbReference>
<dbReference type="InterPro" id="IPR050866">
    <property type="entry name" value="CNG_cation_channel"/>
</dbReference>
<keyword evidence="1" id="KW-0406">Ion transport</keyword>
<dbReference type="InterPro" id="IPR018490">
    <property type="entry name" value="cNMP-bd_dom_sf"/>
</dbReference>
<evidence type="ECO:0000256" key="1">
    <source>
        <dbReference type="ARBA" id="ARBA00023286"/>
    </source>
</evidence>
<proteinExistence type="predicted"/>
<dbReference type="Pfam" id="PF00027">
    <property type="entry name" value="cNMP_binding"/>
    <property type="match status" value="2"/>
</dbReference>
<dbReference type="AlphaFoldDB" id="A0A0H4T7Z1"/>
<reference evidence="3" key="1">
    <citation type="journal article" date="2015" name="ISME J.">
        <title>Aquifer environment selects for microbial species cohorts in sediment and groundwater.</title>
        <authorList>
            <person name="Hug L.A."/>
            <person name="Thomas B.C."/>
            <person name="Brown C.T."/>
            <person name="Frischkorn K.R."/>
            <person name="Williams K.H."/>
            <person name="Tringe S.G."/>
            <person name="Banfield J.F."/>
        </authorList>
    </citation>
    <scope>NUCLEOTIDE SEQUENCE</scope>
</reference>
<dbReference type="CDD" id="cd00038">
    <property type="entry name" value="CAP_ED"/>
    <property type="match status" value="2"/>
</dbReference>
<dbReference type="PANTHER" id="PTHR45638">
    <property type="entry name" value="CYCLIC NUCLEOTIDE-GATED CATION CHANNEL SUBUNIT A"/>
    <property type="match status" value="1"/>
</dbReference>
<organism evidence="3">
    <name type="scientific">uncultured gamma proteobacterium Rifle_16ft_4_minimus_39789</name>
    <dbReference type="NCBI Taxonomy" id="1665200"/>
    <lineage>
        <taxon>Bacteria</taxon>
        <taxon>Pseudomonadati</taxon>
        <taxon>Pseudomonadota</taxon>
        <taxon>Gammaproteobacteria</taxon>
        <taxon>environmental samples</taxon>
    </lineage>
</organism>
<dbReference type="InterPro" id="IPR014710">
    <property type="entry name" value="RmlC-like_jellyroll"/>
</dbReference>
<dbReference type="Gene3D" id="2.60.120.10">
    <property type="entry name" value="Jelly Rolls"/>
    <property type="match status" value="2"/>
</dbReference>
<dbReference type="PANTHER" id="PTHR45638:SF11">
    <property type="entry name" value="CYCLIC NUCLEOTIDE-GATED CATION CHANNEL SUBUNIT A"/>
    <property type="match status" value="1"/>
</dbReference>
<keyword evidence="1" id="KW-0813">Transport</keyword>
<keyword evidence="1" id="KW-1071">Ligand-gated ion channel</keyword>
<dbReference type="SUPFAM" id="SSF51206">
    <property type="entry name" value="cAMP-binding domain-like"/>
    <property type="match status" value="2"/>
</dbReference>
<accession>A0A0H4T7Z1</accession>
<dbReference type="SMART" id="SM00100">
    <property type="entry name" value="cNMP"/>
    <property type="match status" value="2"/>
</dbReference>
<dbReference type="GO" id="GO:0044877">
    <property type="term" value="F:protein-containing complex binding"/>
    <property type="evidence" value="ECO:0007669"/>
    <property type="project" value="TreeGrafter"/>
</dbReference>
<dbReference type="GO" id="GO:0005221">
    <property type="term" value="F:intracellularly cyclic nucleotide-activated monoatomic cation channel activity"/>
    <property type="evidence" value="ECO:0007669"/>
    <property type="project" value="InterPro"/>
</dbReference>
<evidence type="ECO:0000313" key="3">
    <source>
        <dbReference type="EMBL" id="AKQ03993.1"/>
    </source>
</evidence>
<protein>
    <submittedName>
        <fullName evidence="3">HAMP domain-containing protein,cyclic nucleotide-binding protein,cache domain-containing protein</fullName>
    </submittedName>
</protein>
<dbReference type="PROSITE" id="PS50042">
    <property type="entry name" value="CNMP_BINDING_3"/>
    <property type="match status" value="2"/>
</dbReference>
<evidence type="ECO:0000259" key="2">
    <source>
        <dbReference type="PROSITE" id="PS50042"/>
    </source>
</evidence>
<name>A0A0H4T7Z1_9GAMM</name>
<keyword evidence="1" id="KW-0407">Ion channel</keyword>
<feature type="domain" description="Cyclic nucleotide-binding" evidence="2">
    <location>
        <begin position="16"/>
        <end position="118"/>
    </location>
</feature>
<sequence>MDGLQLHISLLKNTPIFRSLNDDLLEGILNAPENGIKEYAPKQLIIRESEIGDCMYIILEGTVEVLIRAESSNRDISIATLRAGDFFGERSLMPGSTGRRNATIKAVYPTKVFRIDKKYVLLSIKRDDFSLSDDEDVTLINVASSKPAPQPQATPPKPVMPAFPPDEVRDLIIKIRLFKSLNRDELLTIHEWTEVVKVGPGDFVLKESQPGDAMYVVLEGSVEIFTLDIDGKIVILAHLKTGDYFGEQSLMPDTKGKRNAFARTENESRLIKIPKEYFRLVLKRDSELAKELKKKHEDQKQKLKDARQ</sequence>